<name>A0A1U7JDD7_9HYPH</name>
<accession>A0A1U7JDD7</accession>
<organism evidence="2 3">
    <name type="scientific">Pseudovibrio exalbescens</name>
    <dbReference type="NCBI Taxonomy" id="197461"/>
    <lineage>
        <taxon>Bacteria</taxon>
        <taxon>Pseudomonadati</taxon>
        <taxon>Pseudomonadota</taxon>
        <taxon>Alphaproteobacteria</taxon>
        <taxon>Hyphomicrobiales</taxon>
        <taxon>Stappiaceae</taxon>
        <taxon>Pseudovibrio</taxon>
    </lineage>
</organism>
<dbReference type="Gene3D" id="1.10.287.500">
    <property type="entry name" value="Helix hairpin bin"/>
    <property type="match status" value="1"/>
</dbReference>
<dbReference type="GO" id="GO:0009288">
    <property type="term" value="C:bacterial-type flagellum"/>
    <property type="evidence" value="ECO:0007669"/>
    <property type="project" value="InterPro"/>
</dbReference>
<dbReference type="GO" id="GO:0050920">
    <property type="term" value="P:regulation of chemotaxis"/>
    <property type="evidence" value="ECO:0007669"/>
    <property type="project" value="InterPro"/>
</dbReference>
<dbReference type="STRING" id="197461.A3843_17490"/>
<comment type="caution">
    <text evidence="2">The sequence shown here is derived from an EMBL/GenBank/DDBJ whole genome shotgun (WGS) entry which is preliminary data.</text>
</comment>
<dbReference type="SUPFAM" id="SSF75708">
    <property type="entry name" value="Chemotaxis phosphatase CheZ"/>
    <property type="match status" value="1"/>
</dbReference>
<protein>
    <submittedName>
        <fullName evidence="2">Chemotaxis protein</fullName>
    </submittedName>
</protein>
<dbReference type="OrthoDB" id="5455460at2"/>
<evidence type="ECO:0000256" key="1">
    <source>
        <dbReference type="SAM" id="MobiDB-lite"/>
    </source>
</evidence>
<dbReference type="GO" id="GO:0003824">
    <property type="term" value="F:catalytic activity"/>
    <property type="evidence" value="ECO:0007669"/>
    <property type="project" value="InterPro"/>
</dbReference>
<evidence type="ECO:0000313" key="2">
    <source>
        <dbReference type="EMBL" id="OKL42708.1"/>
    </source>
</evidence>
<keyword evidence="3" id="KW-1185">Reference proteome</keyword>
<reference evidence="2 3" key="1">
    <citation type="submission" date="2016-03" db="EMBL/GenBank/DDBJ databases">
        <title>Genome sequence of Nesiotobacter sp. nov., a moderately halophilic alphaproteobacterium isolated from the Yellow Sea, China.</title>
        <authorList>
            <person name="Zhang G."/>
            <person name="Zhang R."/>
        </authorList>
    </citation>
    <scope>NUCLEOTIDE SEQUENCE [LARGE SCALE GENOMIC DNA]</scope>
    <source>
        <strain evidence="2 3">WB1-6</strain>
    </source>
</reference>
<dbReference type="EMBL" id="LVVZ01000041">
    <property type="protein sequence ID" value="OKL42708.1"/>
    <property type="molecule type" value="Genomic_DNA"/>
</dbReference>
<proteinExistence type="predicted"/>
<feature type="compositionally biased region" description="Basic and acidic residues" evidence="1">
    <location>
        <begin position="170"/>
        <end position="190"/>
    </location>
</feature>
<dbReference type="Proteomes" id="UP000185783">
    <property type="component" value="Unassembled WGS sequence"/>
</dbReference>
<dbReference type="Pfam" id="PF04344">
    <property type="entry name" value="CheZ"/>
    <property type="match status" value="1"/>
</dbReference>
<feature type="region of interest" description="Disordered" evidence="1">
    <location>
        <begin position="170"/>
        <end position="231"/>
    </location>
</feature>
<gene>
    <name evidence="2" type="ORF">A3843_17490</name>
</gene>
<evidence type="ECO:0000313" key="3">
    <source>
        <dbReference type="Proteomes" id="UP000185783"/>
    </source>
</evidence>
<sequence length="231" mass="25909">MKKADVKNVIAFLEENRTRNTEVTLNDVIKLAEVMASSIRDLVHSTSPSITDEFSAISFEIKRMKDEIGRLRVSDMKHNRIPEAGRELDAIVTSTEEATNTIMESAEAIMAADTSDAEAYQAEVTKQVMEIFEACAFQDITGQRISKVVNTLNFIDQRVSKFIEEMRLAQEQEEHQHEETPEERRARELILHGPQHNGEGVSQDDIDALLNGDDKGGDSGSSQDDIDKLFP</sequence>
<dbReference type="InterPro" id="IPR007439">
    <property type="entry name" value="Chemotax_Pase_CheZ"/>
</dbReference>
<dbReference type="AlphaFoldDB" id="A0A1U7JDD7"/>